<dbReference type="PANTHER" id="PTHR31302:SF31">
    <property type="entry name" value="PHOSPHODIESTERASE YAEI"/>
    <property type="match status" value="1"/>
</dbReference>
<evidence type="ECO:0000259" key="4">
    <source>
        <dbReference type="Pfam" id="PF00149"/>
    </source>
</evidence>
<protein>
    <submittedName>
        <fullName evidence="5">Metallophosphoesterase</fullName>
    </submittedName>
</protein>
<sequence length="358" mass="39709">MVIFLITLSGLTAACLFVLLLVVISGGIASVFGVRFRTFFRRGLWFVLLPLPVFAYGCLIERNIYNVKEVEIISDGIPKSFDGYRIVQLSDIHLSSFQGRARSLERAVHMVNGLDPDIILFTGDLVTFSPDELDRKLSSVLSGLKAEDGVYSVLGNHDYCTYTEYASEEERLAALEKLVGKEEDMGWTVLLDSCVNVARTSVSCIDGSLCRDTVTIAGVRNISAHPHFPSDGDLDKALSYAAGDYVILMSHDPTHWRKEVMYRDDVDIMLSGHTHAMQLAFFGWSPASFIYKEYSGLYCRSDEVTDGTKKADRDSLCEDIRCPQYLYVNTGLGETGFPARAGVPPEITVFTLSCPDMP</sequence>
<dbReference type="Gene3D" id="3.60.21.10">
    <property type="match status" value="1"/>
</dbReference>
<feature type="domain" description="Calcineurin-like phosphoesterase" evidence="4">
    <location>
        <begin position="85"/>
        <end position="276"/>
    </location>
</feature>
<dbReference type="GO" id="GO:0046872">
    <property type="term" value="F:metal ion binding"/>
    <property type="evidence" value="ECO:0007669"/>
    <property type="project" value="UniProtKB-KW"/>
</dbReference>
<evidence type="ECO:0000313" key="6">
    <source>
        <dbReference type="Proteomes" id="UP000823661"/>
    </source>
</evidence>
<evidence type="ECO:0000256" key="2">
    <source>
        <dbReference type="ARBA" id="ARBA00022801"/>
    </source>
</evidence>
<dbReference type="InterPro" id="IPR051158">
    <property type="entry name" value="Metallophosphoesterase_sf"/>
</dbReference>
<keyword evidence="3" id="KW-0812">Transmembrane</keyword>
<dbReference type="Pfam" id="PF00149">
    <property type="entry name" value="Metallophos"/>
    <property type="match status" value="1"/>
</dbReference>
<dbReference type="GO" id="GO:0009245">
    <property type="term" value="P:lipid A biosynthetic process"/>
    <property type="evidence" value="ECO:0007669"/>
    <property type="project" value="TreeGrafter"/>
</dbReference>
<dbReference type="InterPro" id="IPR029052">
    <property type="entry name" value="Metallo-depent_PP-like"/>
</dbReference>
<dbReference type="CDD" id="cd07385">
    <property type="entry name" value="MPP_YkuE_C"/>
    <property type="match status" value="1"/>
</dbReference>
<keyword evidence="2" id="KW-0378">Hydrolase</keyword>
<evidence type="ECO:0000313" key="5">
    <source>
        <dbReference type="EMBL" id="MBO8452285.1"/>
    </source>
</evidence>
<comment type="caution">
    <text evidence="5">The sequence shown here is derived from an EMBL/GenBank/DDBJ whole genome shotgun (WGS) entry which is preliminary data.</text>
</comment>
<feature type="transmembrane region" description="Helical" evidence="3">
    <location>
        <begin position="43"/>
        <end position="60"/>
    </location>
</feature>
<dbReference type="EMBL" id="JADIMI010000051">
    <property type="protein sequence ID" value="MBO8452285.1"/>
    <property type="molecule type" value="Genomic_DNA"/>
</dbReference>
<gene>
    <name evidence="5" type="ORF">IAC06_05310</name>
</gene>
<dbReference type="SUPFAM" id="SSF56300">
    <property type="entry name" value="Metallo-dependent phosphatases"/>
    <property type="match status" value="1"/>
</dbReference>
<dbReference type="GO" id="GO:0008758">
    <property type="term" value="F:UDP-2,3-diacylglucosamine hydrolase activity"/>
    <property type="evidence" value="ECO:0007669"/>
    <property type="project" value="TreeGrafter"/>
</dbReference>
<dbReference type="PANTHER" id="PTHR31302">
    <property type="entry name" value="TRANSMEMBRANE PROTEIN WITH METALLOPHOSPHOESTERASE DOMAIN-RELATED"/>
    <property type="match status" value="1"/>
</dbReference>
<organism evidence="5 6">
    <name type="scientific">Candidatus Cryptobacteroides intestinavium</name>
    <dbReference type="NCBI Taxonomy" id="2840766"/>
    <lineage>
        <taxon>Bacteria</taxon>
        <taxon>Pseudomonadati</taxon>
        <taxon>Bacteroidota</taxon>
        <taxon>Bacteroidia</taxon>
        <taxon>Bacteroidales</taxon>
        <taxon>Candidatus Cryptobacteroides</taxon>
    </lineage>
</organism>
<name>A0A9D9EUZ4_9BACT</name>
<dbReference type="GO" id="GO:0016020">
    <property type="term" value="C:membrane"/>
    <property type="evidence" value="ECO:0007669"/>
    <property type="project" value="GOC"/>
</dbReference>
<accession>A0A9D9EUZ4</accession>
<evidence type="ECO:0000256" key="3">
    <source>
        <dbReference type="SAM" id="Phobius"/>
    </source>
</evidence>
<keyword evidence="1" id="KW-0479">Metal-binding</keyword>
<proteinExistence type="predicted"/>
<reference evidence="5" key="2">
    <citation type="journal article" date="2021" name="PeerJ">
        <title>Extensive microbial diversity within the chicken gut microbiome revealed by metagenomics and culture.</title>
        <authorList>
            <person name="Gilroy R."/>
            <person name="Ravi A."/>
            <person name="Getino M."/>
            <person name="Pursley I."/>
            <person name="Horton D.L."/>
            <person name="Alikhan N.F."/>
            <person name="Baker D."/>
            <person name="Gharbi K."/>
            <person name="Hall N."/>
            <person name="Watson M."/>
            <person name="Adriaenssens E.M."/>
            <person name="Foster-Nyarko E."/>
            <person name="Jarju S."/>
            <person name="Secka A."/>
            <person name="Antonio M."/>
            <person name="Oren A."/>
            <person name="Chaudhuri R.R."/>
            <person name="La Ragione R."/>
            <person name="Hildebrand F."/>
            <person name="Pallen M.J."/>
        </authorList>
    </citation>
    <scope>NUCLEOTIDE SEQUENCE</scope>
    <source>
        <strain evidence="5">B1-20833</strain>
    </source>
</reference>
<dbReference type="InterPro" id="IPR004843">
    <property type="entry name" value="Calcineurin-like_PHP"/>
</dbReference>
<dbReference type="Proteomes" id="UP000823661">
    <property type="component" value="Unassembled WGS sequence"/>
</dbReference>
<evidence type="ECO:0000256" key="1">
    <source>
        <dbReference type="ARBA" id="ARBA00022723"/>
    </source>
</evidence>
<dbReference type="AlphaFoldDB" id="A0A9D9EUZ4"/>
<keyword evidence="3" id="KW-0472">Membrane</keyword>
<reference evidence="5" key="1">
    <citation type="submission" date="2020-10" db="EMBL/GenBank/DDBJ databases">
        <authorList>
            <person name="Gilroy R."/>
        </authorList>
    </citation>
    <scope>NUCLEOTIDE SEQUENCE</scope>
    <source>
        <strain evidence="5">B1-20833</strain>
    </source>
</reference>
<keyword evidence="3" id="KW-1133">Transmembrane helix</keyword>